<dbReference type="PANTHER" id="PTHR34222:SF33">
    <property type="entry name" value="RETROTRANSPOSON GAG DOMAIN-CONTAINING PROTEIN"/>
    <property type="match status" value="1"/>
</dbReference>
<evidence type="ECO:0000313" key="2">
    <source>
        <dbReference type="EMBL" id="DAD30945.1"/>
    </source>
</evidence>
<gene>
    <name evidence="2" type="ORF">HUJ06_009796</name>
</gene>
<evidence type="ECO:0000313" key="3">
    <source>
        <dbReference type="Proteomes" id="UP000607653"/>
    </source>
</evidence>
<accession>A0A822YJ05</accession>
<protein>
    <recommendedName>
        <fullName evidence="1">Retrotransposon Copia-like N-terminal domain-containing protein</fullName>
    </recommendedName>
</protein>
<evidence type="ECO:0000259" key="1">
    <source>
        <dbReference type="Pfam" id="PF14244"/>
    </source>
</evidence>
<dbReference type="PANTHER" id="PTHR34222">
    <property type="entry name" value="GAG_PRE-INTEGRS DOMAIN-CONTAINING PROTEIN"/>
    <property type="match status" value="1"/>
</dbReference>
<reference evidence="2 3" key="1">
    <citation type="journal article" date="2020" name="Mol. Biol. Evol.">
        <title>Distinct Expression and Methylation Patterns for Genes with Different Fates following a Single Whole-Genome Duplication in Flowering Plants.</title>
        <authorList>
            <person name="Shi T."/>
            <person name="Rahmani R.S."/>
            <person name="Gugger P.F."/>
            <person name="Wang M."/>
            <person name="Li H."/>
            <person name="Zhang Y."/>
            <person name="Li Z."/>
            <person name="Wang Q."/>
            <person name="Van de Peer Y."/>
            <person name="Marchal K."/>
            <person name="Chen J."/>
        </authorList>
    </citation>
    <scope>NUCLEOTIDE SEQUENCE [LARGE SCALE GENOMIC DNA]</scope>
    <source>
        <tissue evidence="2">Leaf</tissue>
    </source>
</reference>
<dbReference type="EMBL" id="DUZY01000003">
    <property type="protein sequence ID" value="DAD30945.1"/>
    <property type="molecule type" value="Genomic_DNA"/>
</dbReference>
<feature type="domain" description="Retrotransposon Copia-like N-terminal" evidence="1">
    <location>
        <begin position="1"/>
        <end position="20"/>
    </location>
</feature>
<dbReference type="AlphaFoldDB" id="A0A822YJ05"/>
<keyword evidence="3" id="KW-1185">Reference proteome</keyword>
<sequence length="187" mass="21457">MRNALCGKNKFGFVDGSIQKRRSTNEEQAWIKCNSMKDFHWDMFHESFSLKAIWDELAVYPIRDLAGERDRERVYRFLLGLSEVFNTVRFSILAMEPLPSVSKVYSLVSQEECHQNLVAHPTQNLDATMMHVAGQNLSSTSKNSRPQLCCDHCKRNDHTKDRCYELLGYPPNWEARGLSAPKQGNSG</sequence>
<comment type="caution">
    <text evidence="2">The sequence shown here is derived from an EMBL/GenBank/DDBJ whole genome shotgun (WGS) entry which is preliminary data.</text>
</comment>
<dbReference type="InterPro" id="IPR029472">
    <property type="entry name" value="Copia-like_N"/>
</dbReference>
<organism evidence="2 3">
    <name type="scientific">Nelumbo nucifera</name>
    <name type="common">Sacred lotus</name>
    <dbReference type="NCBI Taxonomy" id="4432"/>
    <lineage>
        <taxon>Eukaryota</taxon>
        <taxon>Viridiplantae</taxon>
        <taxon>Streptophyta</taxon>
        <taxon>Embryophyta</taxon>
        <taxon>Tracheophyta</taxon>
        <taxon>Spermatophyta</taxon>
        <taxon>Magnoliopsida</taxon>
        <taxon>Proteales</taxon>
        <taxon>Nelumbonaceae</taxon>
        <taxon>Nelumbo</taxon>
    </lineage>
</organism>
<name>A0A822YJ05_NELNU</name>
<dbReference type="Pfam" id="PF14244">
    <property type="entry name" value="Retrotran_gag_3"/>
    <property type="match status" value="1"/>
</dbReference>
<dbReference type="Proteomes" id="UP000607653">
    <property type="component" value="Unassembled WGS sequence"/>
</dbReference>
<proteinExistence type="predicted"/>